<feature type="transmembrane region" description="Helical" evidence="1">
    <location>
        <begin position="29"/>
        <end position="51"/>
    </location>
</feature>
<gene>
    <name evidence="2" type="ordered locus">AMED_0697</name>
</gene>
<dbReference type="KEGG" id="amd:AMED_0697"/>
<organism evidence="2 3">
    <name type="scientific">Amycolatopsis mediterranei (strain U-32)</name>
    <dbReference type="NCBI Taxonomy" id="749927"/>
    <lineage>
        <taxon>Bacteria</taxon>
        <taxon>Bacillati</taxon>
        <taxon>Actinomycetota</taxon>
        <taxon>Actinomycetes</taxon>
        <taxon>Pseudonocardiales</taxon>
        <taxon>Pseudonocardiaceae</taxon>
        <taxon>Amycolatopsis</taxon>
    </lineage>
</organism>
<reference evidence="2 3" key="1">
    <citation type="journal article" date="2010" name="Cell Res.">
        <title>Complete genome sequence of the rifamycin SV-producing Amycolatopsis mediterranei U32 revealed its genetic characteristics in phylogeny and metabolism.</title>
        <authorList>
            <person name="Zhao W."/>
            <person name="Zhong Y."/>
            <person name="Yuan H."/>
            <person name="Wang J."/>
            <person name="Zheng H."/>
            <person name="Wang Y."/>
            <person name="Cen X."/>
            <person name="Xu F."/>
            <person name="Bai J."/>
            <person name="Han X."/>
            <person name="Lu G."/>
            <person name="Zhu Y."/>
            <person name="Shao Z."/>
            <person name="Yan H."/>
            <person name="Li C."/>
            <person name="Peng N."/>
            <person name="Zhang Z."/>
            <person name="Zhang Y."/>
            <person name="Lin W."/>
            <person name="Fan Y."/>
            <person name="Qin Z."/>
            <person name="Hu Y."/>
            <person name="Zhu B."/>
            <person name="Wang S."/>
            <person name="Ding X."/>
            <person name="Zhao G.P."/>
        </authorList>
    </citation>
    <scope>NUCLEOTIDE SEQUENCE [LARGE SCALE GENOMIC DNA]</scope>
    <source>
        <strain evidence="3">U-32</strain>
    </source>
</reference>
<dbReference type="HOGENOM" id="CLU_1259270_0_0_11"/>
<feature type="transmembrane region" description="Helical" evidence="1">
    <location>
        <begin position="125"/>
        <end position="149"/>
    </location>
</feature>
<protein>
    <submittedName>
        <fullName evidence="2">Uncharacterized protein</fullName>
    </submittedName>
</protein>
<feature type="transmembrane region" description="Helical" evidence="1">
    <location>
        <begin position="94"/>
        <end position="113"/>
    </location>
</feature>
<dbReference type="Proteomes" id="UP000000328">
    <property type="component" value="Chromosome"/>
</dbReference>
<evidence type="ECO:0000256" key="1">
    <source>
        <dbReference type="SAM" id="Phobius"/>
    </source>
</evidence>
<keyword evidence="1" id="KW-0812">Transmembrane</keyword>
<evidence type="ECO:0000313" key="3">
    <source>
        <dbReference type="Proteomes" id="UP000000328"/>
    </source>
</evidence>
<name>A0A0H3CV39_AMYMU</name>
<keyword evidence="1" id="KW-0472">Membrane</keyword>
<sequence>MPGAEPPPLLLPPAAELLPTPVPASVLRFAPPVLAVVAAFMTALGSFLPLFQIREHIGNGQRFLDTDLLITETAWGHTYVMPNQEVTDQPGAPVGAPLLFAAVLLVAAALAAFTRPEHRLGRWLVSAGAVFTAGVVITVGTNGIGWSVLARRDELTVTTAPGMWLLIGGTVAAAAAAVVAYLPRRQQPGWADPALAYADTPTPPSGVAITVLPPDDEQP</sequence>
<proteinExistence type="predicted"/>
<dbReference type="OrthoDB" id="3622926at2"/>
<accession>A0A0H3CV39</accession>
<dbReference type="PATRIC" id="fig|749927.5.peg.721"/>
<keyword evidence="1" id="KW-1133">Transmembrane helix</keyword>
<dbReference type="EMBL" id="CP002000">
    <property type="protein sequence ID" value="ADJ42517.1"/>
    <property type="molecule type" value="Genomic_DNA"/>
</dbReference>
<dbReference type="AlphaFoldDB" id="A0A0H3CV39"/>
<feature type="transmembrane region" description="Helical" evidence="1">
    <location>
        <begin position="161"/>
        <end position="182"/>
    </location>
</feature>
<evidence type="ECO:0000313" key="2">
    <source>
        <dbReference type="EMBL" id="ADJ42517.1"/>
    </source>
</evidence>